<dbReference type="EMBL" id="LS480641">
    <property type="protein sequence ID" value="SPT20400.1"/>
    <property type="molecule type" value="Genomic_DNA"/>
</dbReference>
<dbReference type="InterPro" id="IPR050148">
    <property type="entry name" value="Terpene_synthase-like"/>
</dbReference>
<reference evidence="6 7" key="1">
    <citation type="submission" date="2018-05" db="EMBL/GenBank/DDBJ databases">
        <authorList>
            <person name="Thind KAUR A."/>
        </authorList>
    </citation>
    <scope>NUCLEOTIDE SEQUENCE [LARGE SCALE GENOMIC DNA]</scope>
</reference>
<keyword evidence="2" id="KW-0479">Metal-binding</keyword>
<name>A0A7H4LP61_WHEAT</name>
<organism evidence="6 7">
    <name type="scientific">Triticum aestivum</name>
    <name type="common">Wheat</name>
    <dbReference type="NCBI Taxonomy" id="4565"/>
    <lineage>
        <taxon>Eukaryota</taxon>
        <taxon>Viridiplantae</taxon>
        <taxon>Streptophyta</taxon>
        <taxon>Embryophyta</taxon>
        <taxon>Tracheophyta</taxon>
        <taxon>Spermatophyta</taxon>
        <taxon>Magnoliopsida</taxon>
        <taxon>Liliopsida</taxon>
        <taxon>Poales</taxon>
        <taxon>Poaceae</taxon>
        <taxon>BOP clade</taxon>
        <taxon>Pooideae</taxon>
        <taxon>Triticodae</taxon>
        <taxon>Triticeae</taxon>
        <taxon>Triticinae</taxon>
        <taxon>Triticum</taxon>
    </lineage>
</organism>
<dbReference type="SUPFAM" id="SSF48576">
    <property type="entry name" value="Terpenoid synthases"/>
    <property type="match status" value="1"/>
</dbReference>
<gene>
    <name evidence="6" type="ORF">CAMPLR22A2D_LOCUS5031</name>
</gene>
<dbReference type="PANTHER" id="PTHR31739">
    <property type="entry name" value="ENT-COPALYL DIPHOSPHATE SYNTHASE, CHLOROPLASTIC"/>
    <property type="match status" value="1"/>
</dbReference>
<dbReference type="AlphaFoldDB" id="A0A7H4LP61"/>
<dbReference type="Proteomes" id="UP000280104">
    <property type="component" value="Chromosome II"/>
</dbReference>
<dbReference type="FunFam" id="1.10.600.10:FF:000005">
    <property type="entry name" value="Ent-kaur-16-ene synthase, chloroplastic"/>
    <property type="match status" value="1"/>
</dbReference>
<sequence length="389" mass="45076">MDMTFPQVEYVLNFPFYATMERLDHRRNIEHFNVMGSQMLKTAYLPCHVYQDHLALAVEDFTFSQIIYQDELQHLESWLKENRLDQLQFARQKLTYCYLSASATIFPPELSDARSTWAKFSVLTSVTDDFFDVGGSREELENLLALVEKWDEHQELQFYSERVKILFCATYTTINQIGEMASAVQDRDVRKHLIELWIDILRSMMTEAEWARCKYLPTTDEYMTNANLSYVLGPIVLPTLYFVGQELLESVVKDQEYNELFRLMSTNGRLLNDIQTVERENSQGKVNSVSLLILQSGGSMSTKAAKKVIQESIVSCRRELLRLVLREDSVVPRPCKELFWKMCKINELFYSQTDGYSSQTEMVGAVNAIIYEPLKLQISNPSSAVKVEK</sequence>
<dbReference type="InterPro" id="IPR036965">
    <property type="entry name" value="Terpene_synth_N_sf"/>
</dbReference>
<evidence type="ECO:0000256" key="4">
    <source>
        <dbReference type="ARBA" id="ARBA00023239"/>
    </source>
</evidence>
<dbReference type="InterPro" id="IPR005630">
    <property type="entry name" value="Terpene_synthase_metal-bd"/>
</dbReference>
<protein>
    <recommendedName>
        <fullName evidence="5">Terpene synthase metal-binding domain-containing protein</fullName>
    </recommendedName>
</protein>
<keyword evidence="4" id="KW-0456">Lyase</keyword>
<accession>A0A7H4LP61</accession>
<dbReference type="GO" id="GO:0000287">
    <property type="term" value="F:magnesium ion binding"/>
    <property type="evidence" value="ECO:0007669"/>
    <property type="project" value="InterPro"/>
</dbReference>
<evidence type="ECO:0000256" key="3">
    <source>
        <dbReference type="ARBA" id="ARBA00022842"/>
    </source>
</evidence>
<dbReference type="GO" id="GO:0016102">
    <property type="term" value="P:diterpenoid biosynthetic process"/>
    <property type="evidence" value="ECO:0007669"/>
    <property type="project" value="UniProtKB-ARBA"/>
</dbReference>
<dbReference type="PANTHER" id="PTHR31739:SF50">
    <property type="match status" value="1"/>
</dbReference>
<evidence type="ECO:0000259" key="5">
    <source>
        <dbReference type="Pfam" id="PF03936"/>
    </source>
</evidence>
<evidence type="ECO:0000313" key="7">
    <source>
        <dbReference type="Proteomes" id="UP000280104"/>
    </source>
</evidence>
<dbReference type="GO" id="GO:0010333">
    <property type="term" value="F:terpene synthase activity"/>
    <property type="evidence" value="ECO:0007669"/>
    <property type="project" value="InterPro"/>
</dbReference>
<dbReference type="Gene3D" id="1.50.10.130">
    <property type="entry name" value="Terpene synthase, N-terminal domain"/>
    <property type="match status" value="1"/>
</dbReference>
<dbReference type="InterPro" id="IPR008949">
    <property type="entry name" value="Isoprenoid_synthase_dom_sf"/>
</dbReference>
<keyword evidence="3" id="KW-0460">Magnesium</keyword>
<proteinExistence type="predicted"/>
<comment type="cofactor">
    <cofactor evidence="1">
        <name>Mg(2+)</name>
        <dbReference type="ChEBI" id="CHEBI:18420"/>
    </cofactor>
</comment>
<evidence type="ECO:0000256" key="1">
    <source>
        <dbReference type="ARBA" id="ARBA00001946"/>
    </source>
</evidence>
<evidence type="ECO:0000313" key="6">
    <source>
        <dbReference type="EMBL" id="SPT20400.1"/>
    </source>
</evidence>
<dbReference type="Gene3D" id="1.10.600.10">
    <property type="entry name" value="Farnesyl Diphosphate Synthase"/>
    <property type="match status" value="1"/>
</dbReference>
<dbReference type="Pfam" id="PF03936">
    <property type="entry name" value="Terpene_synth_C"/>
    <property type="match status" value="1"/>
</dbReference>
<feature type="domain" description="Terpene synthase metal-binding" evidence="5">
    <location>
        <begin position="80"/>
        <end position="318"/>
    </location>
</feature>
<evidence type="ECO:0000256" key="2">
    <source>
        <dbReference type="ARBA" id="ARBA00022723"/>
    </source>
</evidence>